<protein>
    <submittedName>
        <fullName evidence="3">Endonuclease/exonuclease/phosphatase family protein</fullName>
    </submittedName>
</protein>
<keyword evidence="1" id="KW-0472">Membrane</keyword>
<feature type="transmembrane region" description="Helical" evidence="1">
    <location>
        <begin position="7"/>
        <end position="28"/>
    </location>
</feature>
<dbReference type="PANTHER" id="PTHR14859">
    <property type="entry name" value="CALCOFLUOR WHITE HYPERSENSITIVE PROTEIN PRECURSOR"/>
    <property type="match status" value="1"/>
</dbReference>
<organism evidence="3 4">
    <name type="scientific">Chitinophaga caseinilytica</name>
    <dbReference type="NCBI Taxonomy" id="2267521"/>
    <lineage>
        <taxon>Bacteria</taxon>
        <taxon>Pseudomonadati</taxon>
        <taxon>Bacteroidota</taxon>
        <taxon>Chitinophagia</taxon>
        <taxon>Chitinophagales</taxon>
        <taxon>Chitinophagaceae</taxon>
        <taxon>Chitinophaga</taxon>
    </lineage>
</organism>
<proteinExistence type="predicted"/>
<reference evidence="3 4" key="1">
    <citation type="submission" date="2024-03" db="EMBL/GenBank/DDBJ databases">
        <title>Chitinophaga caseinilytica sp. nov., a casein hydrolysing bacterium isolated from forest soil.</title>
        <authorList>
            <person name="Lee D.S."/>
            <person name="Han D.M."/>
            <person name="Baek J.H."/>
            <person name="Choi D.G."/>
            <person name="Jeon J.H."/>
            <person name="Jeon C.O."/>
        </authorList>
    </citation>
    <scope>NUCLEOTIDE SEQUENCE [LARGE SCALE GENOMIC DNA]</scope>
    <source>
        <strain evidence="3 4">KACC 19118</strain>
    </source>
</reference>
<dbReference type="InterPro" id="IPR005135">
    <property type="entry name" value="Endo/exonuclease/phosphatase"/>
</dbReference>
<dbReference type="PANTHER" id="PTHR14859:SF15">
    <property type="entry name" value="ENDONUCLEASE_EXONUCLEASE_PHOSPHATASE DOMAIN-CONTAINING PROTEIN"/>
    <property type="match status" value="1"/>
</dbReference>
<dbReference type="InterPro" id="IPR036691">
    <property type="entry name" value="Endo/exonu/phosph_ase_sf"/>
</dbReference>
<evidence type="ECO:0000259" key="2">
    <source>
        <dbReference type="Pfam" id="PF03372"/>
    </source>
</evidence>
<dbReference type="Pfam" id="PF03372">
    <property type="entry name" value="Exo_endo_phos"/>
    <property type="match status" value="1"/>
</dbReference>
<evidence type="ECO:0000313" key="4">
    <source>
        <dbReference type="Proteomes" id="UP001449657"/>
    </source>
</evidence>
<dbReference type="EMBL" id="CP150096">
    <property type="protein sequence ID" value="WZN47350.1"/>
    <property type="molecule type" value="Genomic_DNA"/>
</dbReference>
<dbReference type="InterPro" id="IPR051916">
    <property type="entry name" value="GPI-anchor_lipid_remodeler"/>
</dbReference>
<keyword evidence="3" id="KW-0255">Endonuclease</keyword>
<gene>
    <name evidence="3" type="ORF">WJU22_04050</name>
</gene>
<keyword evidence="1" id="KW-1133">Transmembrane helix</keyword>
<dbReference type="RefSeq" id="WP_341841993.1">
    <property type="nucleotide sequence ID" value="NZ_CP149792.1"/>
</dbReference>
<accession>A0ABZ2Z671</accession>
<dbReference type="GO" id="GO:0004519">
    <property type="term" value="F:endonuclease activity"/>
    <property type="evidence" value="ECO:0007669"/>
    <property type="project" value="UniProtKB-KW"/>
</dbReference>
<dbReference type="Proteomes" id="UP001449657">
    <property type="component" value="Chromosome"/>
</dbReference>
<keyword evidence="3" id="KW-0540">Nuclease</keyword>
<name>A0ABZ2Z671_9BACT</name>
<feature type="transmembrane region" description="Helical" evidence="1">
    <location>
        <begin position="70"/>
        <end position="89"/>
    </location>
</feature>
<keyword evidence="3" id="KW-0378">Hydrolase</keyword>
<sequence length="356" mass="41358">MKLSRLLNIRIATYVISLMLVASAWLPLLRPRNYMPFGFAGLAFPVLWVIVIILMAVLWKKQRPYWRIPLLALVLSIRGIIPYFAFGGIRGDVDASAKSFTIMTFNSSSMGLKNYKTDSPIVRKIDEVLREASPDILCMEEFYTNSRPDRDRHLQRIREAGNYPYHYFAPHFVNWKTWHYGTIVFSRFPIIDSARVPFKGGYGRDEDLLRLRLLVHGDTVGLLVAHFASYQLNSDQYNFRRAILPFSGRRLTKRLIAHQANILKDEMEKIPEPVIVTGDFNDVPLSYTYHTVRGNRLQDAWLERGFGLGRTFSSISPTLRIDYVLPDERFQVEDVKVYRSRLLQHFPLSARLSLRR</sequence>
<evidence type="ECO:0000313" key="3">
    <source>
        <dbReference type="EMBL" id="WZN47350.1"/>
    </source>
</evidence>
<feature type="transmembrane region" description="Helical" evidence="1">
    <location>
        <begin position="34"/>
        <end position="58"/>
    </location>
</feature>
<evidence type="ECO:0000256" key="1">
    <source>
        <dbReference type="SAM" id="Phobius"/>
    </source>
</evidence>
<keyword evidence="4" id="KW-1185">Reference proteome</keyword>
<feature type="domain" description="Endonuclease/exonuclease/phosphatase" evidence="2">
    <location>
        <begin position="124"/>
        <end position="340"/>
    </location>
</feature>
<dbReference type="SUPFAM" id="SSF56219">
    <property type="entry name" value="DNase I-like"/>
    <property type="match status" value="1"/>
</dbReference>
<keyword evidence="1" id="KW-0812">Transmembrane</keyword>
<dbReference type="Gene3D" id="3.60.10.10">
    <property type="entry name" value="Endonuclease/exonuclease/phosphatase"/>
    <property type="match status" value="1"/>
</dbReference>
<dbReference type="CDD" id="cd09084">
    <property type="entry name" value="EEP-2"/>
    <property type="match status" value="1"/>
</dbReference>